<comment type="function">
    <text evidence="1">Zinc chaperone that directly transfers zinc cofactor to target proteins, thereby activating them. Zinc is transferred from the CXCC motif in the GTPase domain to the zinc binding site in target proteins in a process requiring GTP hydrolysis.</text>
</comment>
<dbReference type="KEGG" id="meiy:MIN45_P0635"/>
<dbReference type="SUPFAM" id="SSF52540">
    <property type="entry name" value="P-loop containing nucleoside triphosphate hydrolases"/>
    <property type="match status" value="1"/>
</dbReference>
<evidence type="ECO:0000256" key="1">
    <source>
        <dbReference type="ARBA" id="ARBA00045658"/>
    </source>
</evidence>
<reference evidence="4" key="1">
    <citation type="journal article" date="2024" name="Int. J. Syst. Evol. Microbiol.">
        <title>Methylomarinovum tepidoasis sp. nov., a moderately thermophilic methanotroph of the family Methylothermaceae isolated from a deep-sea hydrothermal field.</title>
        <authorList>
            <person name="Hirayama H."/>
            <person name="Takaki Y."/>
            <person name="Abe M."/>
            <person name="Miyazaki M."/>
            <person name="Uematsu K."/>
            <person name="Matsui Y."/>
            <person name="Takai K."/>
        </authorList>
    </citation>
    <scope>NUCLEOTIDE SEQUENCE [LARGE SCALE GENOMIC DNA]</scope>
    <source>
        <strain evidence="4">IN45</strain>
    </source>
</reference>
<dbReference type="RefSeq" id="WP_286293371.1">
    <property type="nucleotide sequence ID" value="NZ_AP024718.1"/>
</dbReference>
<dbReference type="InterPro" id="IPR011629">
    <property type="entry name" value="CobW-like_C"/>
</dbReference>
<dbReference type="CDD" id="cd03112">
    <property type="entry name" value="CobW-like"/>
    <property type="match status" value="1"/>
</dbReference>
<dbReference type="InterPro" id="IPR003495">
    <property type="entry name" value="CobW/HypB/UreG_nucleotide-bd"/>
</dbReference>
<dbReference type="Pfam" id="PF02492">
    <property type="entry name" value="cobW"/>
    <property type="match status" value="1"/>
</dbReference>
<proteinExistence type="predicted"/>
<dbReference type="InterPro" id="IPR051316">
    <property type="entry name" value="Zinc-reg_GTPase_activator"/>
</dbReference>
<dbReference type="Pfam" id="PF07683">
    <property type="entry name" value="CobW_C"/>
    <property type="match status" value="1"/>
</dbReference>
<dbReference type="Proteomes" id="UP001321450">
    <property type="component" value="Chromosome"/>
</dbReference>
<accession>A0AAU9CG31</accession>
<sequence length="310" mass="34009">MPRTALRAIPTNLVMGFLGVGKTTAILHLLAHKPENERWAVLVNEFGAVGIDGAILGGCGAVVREVPGGCMCCAAGVPLQVAVNRLLRSARPDRLLIEPSGLGHPRRVLATLAGEHFRTVLDLRAALCLVDPRKLADPRYREHEHFVDQIQLADVLVANKTDLADAEDLRRFARWANRCTPAKAVVAHVTHGRVDPAWIDLPRHPHRPPVTTAAPEDSGYHSQGWTFPAAAVFDHSRLCAWIGETAPQRLKGVVRTEQGWFVFNYSDGRLHVTATRPRDDSRLERLDRTEPAASFEAGLLACRRDAPGTD</sequence>
<name>A0AAU9CG31_9GAMM</name>
<evidence type="ECO:0000313" key="3">
    <source>
        <dbReference type="EMBL" id="BCX88266.1"/>
    </source>
</evidence>
<evidence type="ECO:0000313" key="4">
    <source>
        <dbReference type="Proteomes" id="UP001321450"/>
    </source>
</evidence>
<protein>
    <recommendedName>
        <fullName evidence="2">CobW C-terminal domain-containing protein</fullName>
    </recommendedName>
</protein>
<dbReference type="EMBL" id="AP024718">
    <property type="protein sequence ID" value="BCX88266.1"/>
    <property type="molecule type" value="Genomic_DNA"/>
</dbReference>
<evidence type="ECO:0000259" key="2">
    <source>
        <dbReference type="SMART" id="SM00833"/>
    </source>
</evidence>
<keyword evidence="4" id="KW-1185">Reference proteome</keyword>
<organism evidence="3 4">
    <name type="scientific">Methylomarinovum tepidoasis</name>
    <dbReference type="NCBI Taxonomy" id="2840183"/>
    <lineage>
        <taxon>Bacteria</taxon>
        <taxon>Pseudomonadati</taxon>
        <taxon>Pseudomonadota</taxon>
        <taxon>Gammaproteobacteria</taxon>
        <taxon>Methylococcales</taxon>
        <taxon>Methylothermaceae</taxon>
        <taxon>Methylomarinovum</taxon>
    </lineage>
</organism>
<gene>
    <name evidence="3" type="ORF">MIN45_P0635</name>
</gene>
<dbReference type="Gene3D" id="3.40.50.300">
    <property type="entry name" value="P-loop containing nucleotide triphosphate hydrolases"/>
    <property type="match status" value="1"/>
</dbReference>
<feature type="domain" description="CobW C-terminal" evidence="2">
    <location>
        <begin position="222"/>
        <end position="303"/>
    </location>
</feature>
<dbReference type="AlphaFoldDB" id="A0AAU9CG31"/>
<dbReference type="InterPro" id="IPR027417">
    <property type="entry name" value="P-loop_NTPase"/>
</dbReference>
<dbReference type="SMART" id="SM00833">
    <property type="entry name" value="CobW_C"/>
    <property type="match status" value="1"/>
</dbReference>
<dbReference type="PANTHER" id="PTHR13748:SF46">
    <property type="entry name" value="ZINC CHAPERONE YEIR"/>
    <property type="match status" value="1"/>
</dbReference>
<dbReference type="GO" id="GO:0005737">
    <property type="term" value="C:cytoplasm"/>
    <property type="evidence" value="ECO:0007669"/>
    <property type="project" value="TreeGrafter"/>
</dbReference>
<dbReference type="PANTHER" id="PTHR13748">
    <property type="entry name" value="COBW-RELATED"/>
    <property type="match status" value="1"/>
</dbReference>